<feature type="domain" description="Peptidase M60" evidence="2">
    <location>
        <begin position="466"/>
        <end position="780"/>
    </location>
</feature>
<evidence type="ECO:0000256" key="1">
    <source>
        <dbReference type="SAM" id="SignalP"/>
    </source>
</evidence>
<dbReference type="PANTHER" id="PTHR15730:SF5">
    <property type="entry name" value="SI:CH211-210B2.2-RELATED"/>
    <property type="match status" value="1"/>
</dbReference>
<organism evidence="3 4">
    <name type="scientific">Hoylesella shahii DSM 15611 = JCM 12083</name>
    <dbReference type="NCBI Taxonomy" id="1122991"/>
    <lineage>
        <taxon>Bacteria</taxon>
        <taxon>Pseudomonadati</taxon>
        <taxon>Bacteroidota</taxon>
        <taxon>Bacteroidia</taxon>
        <taxon>Bacteroidales</taxon>
        <taxon>Prevotellaceae</taxon>
        <taxon>Hoylesella</taxon>
    </lineage>
</organism>
<evidence type="ECO:0000313" key="3">
    <source>
        <dbReference type="EMBL" id="PXX21404.1"/>
    </source>
</evidence>
<dbReference type="Pfam" id="PF18630">
    <property type="entry name" value="Peptidase_M60_C"/>
    <property type="match status" value="1"/>
</dbReference>
<dbReference type="Proteomes" id="UP000248314">
    <property type="component" value="Unassembled WGS sequence"/>
</dbReference>
<dbReference type="RefSeq" id="WP_110370282.1">
    <property type="nucleotide sequence ID" value="NZ_QJJX01000019.1"/>
</dbReference>
<dbReference type="InterPro" id="IPR031161">
    <property type="entry name" value="Peptidase_M60_dom"/>
</dbReference>
<dbReference type="PANTHER" id="PTHR15730">
    <property type="entry name" value="EXPERIMENTAL AUTOIMMUNE PROSTATITIS ANTIGEN 2-RELATED"/>
    <property type="match status" value="1"/>
</dbReference>
<evidence type="ECO:0000313" key="4">
    <source>
        <dbReference type="Proteomes" id="UP000248314"/>
    </source>
</evidence>
<reference evidence="3 4" key="1">
    <citation type="submission" date="2018-05" db="EMBL/GenBank/DDBJ databases">
        <title>Genomic Encyclopedia of Type Strains, Phase I: the one thousand microbial genomes (KMG-I) project.</title>
        <authorList>
            <person name="Kyrpides N."/>
        </authorList>
    </citation>
    <scope>NUCLEOTIDE SEQUENCE [LARGE SCALE GENOMIC DNA]</scope>
    <source>
        <strain evidence="3 4">DSM 15611</strain>
    </source>
</reference>
<protein>
    <submittedName>
        <fullName evidence="3">Enhancin-like peptidase M60 family</fullName>
    </submittedName>
</protein>
<feature type="signal peptide" evidence="1">
    <location>
        <begin position="1"/>
        <end position="26"/>
    </location>
</feature>
<dbReference type="AlphaFoldDB" id="A0A318HSD1"/>
<accession>A0A318HSD1</accession>
<dbReference type="InterPro" id="IPR042279">
    <property type="entry name" value="Pep_M60_3"/>
</dbReference>
<dbReference type="PROSITE" id="PS51723">
    <property type="entry name" value="PEPTIDASE_M60"/>
    <property type="match status" value="1"/>
</dbReference>
<dbReference type="SMART" id="SM01276">
    <property type="entry name" value="M60-like"/>
    <property type="match status" value="1"/>
</dbReference>
<dbReference type="InterPro" id="IPR041333">
    <property type="entry name" value="M60_C"/>
</dbReference>
<comment type="caution">
    <text evidence="3">The sequence shown here is derived from an EMBL/GenBank/DDBJ whole genome shotgun (WGS) entry which is preliminary data.</text>
</comment>
<gene>
    <name evidence="3" type="ORF">EJ73_01684</name>
</gene>
<keyword evidence="4" id="KW-1185">Reference proteome</keyword>
<dbReference type="CDD" id="cd23432">
    <property type="entry name" value="beta-trefoil_Ricin_EndoBetaGal-like"/>
    <property type="match status" value="1"/>
</dbReference>
<dbReference type="Gene3D" id="1.10.390.30">
    <property type="entry name" value="Peptidase M60, enhancin-like domain 3"/>
    <property type="match status" value="1"/>
</dbReference>
<feature type="chain" id="PRO_5016437781" evidence="1">
    <location>
        <begin position="27"/>
        <end position="1066"/>
    </location>
</feature>
<keyword evidence="1" id="KW-0732">Signal</keyword>
<dbReference type="InterPro" id="IPR051244">
    <property type="entry name" value="TCAF"/>
</dbReference>
<dbReference type="Gene3D" id="2.80.10.50">
    <property type="match status" value="1"/>
</dbReference>
<name>A0A318HSD1_9BACT</name>
<evidence type="ECO:0000259" key="2">
    <source>
        <dbReference type="PROSITE" id="PS51723"/>
    </source>
</evidence>
<proteinExistence type="predicted"/>
<dbReference type="EMBL" id="QJJX01000019">
    <property type="protein sequence ID" value="PXX21404.1"/>
    <property type="molecule type" value="Genomic_DNA"/>
</dbReference>
<sequence>MLLQRFLRNKTLLATMLLSIAMPSFARTARLAAAPTGSGENQTLTTGVYQIVNDKRQPGSNLHVYVDGNGSLRGQTFSTIPSDYADVFVVHAKEGDSYSIQSLKNGQFVQTVSGNNVTYKTSDAAYNFNVVYQPKSKGTGKSYFNIFNDKGNNGWCWHIDAQRNIVRWYPLTDGGNIAIGPSEFLFKPVTTLSEKQVRERLGELSGNVNPTVNTERYYQIVSETYGRSMRENYIEGALYTGTFEANDYSYCWKLIKLPNGRYVFKNAVTGKYITQQNGATSRTYTTSETQGNGFELKLNTSDPYLMNYEMVDANNVGIHCAASQGYHPVGWYVGSEANKWVFKVATVDQNKLKAQHDAYKARFDLTKNANTYADKMVSYFTNSAATEVTADVQQMNDAALKEKMSADGLPQGLQDVILKIKNQNWQRYHSGRNWEKQFRIASYKAYSEYKYDAWARSMGIGYDYGNLTNPTGITVLDGEDLFVFVGDDIPNNATLQIELVPLGTRSAGKFYNLKKGLNVVLNEGENNVFVNYIGPTFQNGKALKDYKDLNIHIEGGKVNGYFDLTKGDTDNDWVTMQNDGLAWAKAFNMKGELVVMHMPSDACKQYTPVHMKGLVEIWNSIVQREDDLMGFRESKKDKCNNVLNATAVDHGYMYATTGGTYYNYNTLPDVLNYDKMKRGDGTLWGPAHEFGHNHQQLFNTAGMTEISVNMFSNMIMFTSGQKTSRSQYCNYVDVDGKKYTGVCESAVSTYADRFASKKYWFEYGTWGTTQMYYKLYLLFHATGLDNKFWNKCLDYLRRNRLSGQGTANCSGRNDYLLFAKACCYAAQQDLSSFFEAWGHFYDVNGVVIGDYSNTTMYTNRAEWEDALMFMKKFPKGPGNNLIFVDDHIRRTPAIYPGHPEGEMRSDFNDEVRVGTMGDFGSWDQFCPDSLGQGWAEVVSMKDVDGKRTYTMKAKNSHVVGFKIYDSNDKLIYFANTKTFTIPRKVMESANNNVKVVVCGSNGSEVLPGTVPTGIKTTVVQPNRNKVDVYSVYGVLIRSQVNESTALDGLADGVYIVGDKKVIVGKH</sequence>
<dbReference type="STRING" id="1122991.GCA_000613445_01875"/>
<dbReference type="Pfam" id="PF13402">
    <property type="entry name" value="Peptidase_M60"/>
    <property type="match status" value="1"/>
</dbReference>
<dbReference type="Gene3D" id="3.40.390.80">
    <property type="entry name" value="Peptidase M60, enhancin-like domain 2"/>
    <property type="match status" value="1"/>
</dbReference>